<feature type="transmembrane region" description="Helical" evidence="6">
    <location>
        <begin position="40"/>
        <end position="63"/>
    </location>
</feature>
<dbReference type="Proteomes" id="UP000184085">
    <property type="component" value="Unassembled WGS sequence"/>
</dbReference>
<keyword evidence="2" id="KW-1003">Cell membrane</keyword>
<keyword evidence="4 6" id="KW-1133">Transmembrane helix</keyword>
<proteinExistence type="predicted"/>
<dbReference type="PANTHER" id="PTHR30086">
    <property type="entry name" value="ARGININE EXPORTER PROTEIN ARGO"/>
    <property type="match status" value="1"/>
</dbReference>
<evidence type="ECO:0000256" key="3">
    <source>
        <dbReference type="ARBA" id="ARBA00022692"/>
    </source>
</evidence>
<gene>
    <name evidence="7" type="ORF">KARMA_2633</name>
</gene>
<keyword evidence="3 6" id="KW-0812">Transmembrane</keyword>
<evidence type="ECO:0000313" key="7">
    <source>
        <dbReference type="EMBL" id="SCM68414.1"/>
    </source>
</evidence>
<dbReference type="Pfam" id="PF01810">
    <property type="entry name" value="LysE"/>
    <property type="match status" value="1"/>
</dbReference>
<accession>A0A1M4N338</accession>
<dbReference type="GO" id="GO:0015171">
    <property type="term" value="F:amino acid transmembrane transporter activity"/>
    <property type="evidence" value="ECO:0007669"/>
    <property type="project" value="TreeGrafter"/>
</dbReference>
<comment type="subcellular location">
    <subcellularLocation>
        <location evidence="1">Cell membrane</location>
        <topology evidence="1">Multi-pass membrane protein</topology>
    </subcellularLocation>
</comment>
<protein>
    <submittedName>
        <fullName evidence="7">Putative threonine efflux protein</fullName>
    </submittedName>
</protein>
<reference evidence="8" key="1">
    <citation type="submission" date="2016-09" db="EMBL/GenBank/DDBJ databases">
        <authorList>
            <person name="Wibberg D."/>
        </authorList>
    </citation>
    <scope>NUCLEOTIDE SEQUENCE [LARGE SCALE GENOMIC DNA]</scope>
</reference>
<feature type="transmembrane region" description="Helical" evidence="6">
    <location>
        <begin position="147"/>
        <end position="170"/>
    </location>
</feature>
<keyword evidence="5 6" id="KW-0472">Membrane</keyword>
<evidence type="ECO:0000313" key="8">
    <source>
        <dbReference type="Proteomes" id="UP000184085"/>
    </source>
</evidence>
<dbReference type="GO" id="GO:0005886">
    <property type="term" value="C:plasma membrane"/>
    <property type="evidence" value="ECO:0007669"/>
    <property type="project" value="UniProtKB-SubCell"/>
</dbReference>
<evidence type="ECO:0000256" key="5">
    <source>
        <dbReference type="ARBA" id="ARBA00023136"/>
    </source>
</evidence>
<sequence>MLAVLIPVFAVHLVAAMSPGPAVLMTARVAMLRGMASATALSIGVALGACFWAAAAILGLAALFEVAPKLLIALKVVGATYLIWCAYKMWRGAREPLDVGTVKAPKISPLRAIVLGITTQLANPKPAVFFGAVFVSVVPHDADVTTFAAILMIVFFNEAIWNIFVARLFSLETTRAGYMRLKAPIDRVLGGLLAALGLKIATT</sequence>
<evidence type="ECO:0000256" key="2">
    <source>
        <dbReference type="ARBA" id="ARBA00022475"/>
    </source>
</evidence>
<organism evidence="7 8">
    <name type="scientific">Donghicola eburneus</name>
    <dbReference type="NCBI Taxonomy" id="393278"/>
    <lineage>
        <taxon>Bacteria</taxon>
        <taxon>Pseudomonadati</taxon>
        <taxon>Pseudomonadota</taxon>
        <taxon>Alphaproteobacteria</taxon>
        <taxon>Rhodobacterales</taxon>
        <taxon>Roseobacteraceae</taxon>
        <taxon>Donghicola</taxon>
    </lineage>
</organism>
<dbReference type="EMBL" id="FMJB01000055">
    <property type="protein sequence ID" value="SCM68414.1"/>
    <property type="molecule type" value="Genomic_DNA"/>
</dbReference>
<dbReference type="PANTHER" id="PTHR30086:SF19">
    <property type="entry name" value="THREONINE EFFLUX PROTEIN"/>
    <property type="match status" value="1"/>
</dbReference>
<keyword evidence="8" id="KW-1185">Reference proteome</keyword>
<dbReference type="RefSeq" id="WP_072707035.1">
    <property type="nucleotide sequence ID" value="NZ_FMJB01000055.1"/>
</dbReference>
<dbReference type="AlphaFoldDB" id="A0A1M4N338"/>
<dbReference type="InterPro" id="IPR001123">
    <property type="entry name" value="LeuE-type"/>
</dbReference>
<evidence type="ECO:0000256" key="4">
    <source>
        <dbReference type="ARBA" id="ARBA00022989"/>
    </source>
</evidence>
<name>A0A1M4N338_9RHOB</name>
<evidence type="ECO:0000256" key="6">
    <source>
        <dbReference type="SAM" id="Phobius"/>
    </source>
</evidence>
<evidence type="ECO:0000256" key="1">
    <source>
        <dbReference type="ARBA" id="ARBA00004651"/>
    </source>
</evidence>
<feature type="transmembrane region" description="Helical" evidence="6">
    <location>
        <begin position="70"/>
        <end position="90"/>
    </location>
</feature>